<gene>
    <name evidence="2" type="ORF">BS50DRAFT_274172</name>
</gene>
<keyword evidence="3" id="KW-1185">Reference proteome</keyword>
<proteinExistence type="predicted"/>
<dbReference type="AlphaFoldDB" id="A0A2T2P0A6"/>
<dbReference type="EMBL" id="KZ678131">
    <property type="protein sequence ID" value="PSN71105.1"/>
    <property type="molecule type" value="Genomic_DNA"/>
</dbReference>
<evidence type="ECO:0000313" key="2">
    <source>
        <dbReference type="EMBL" id="PSN71105.1"/>
    </source>
</evidence>
<evidence type="ECO:0008006" key="4">
    <source>
        <dbReference type="Google" id="ProtNLM"/>
    </source>
</evidence>
<sequence length="88" mass="10054">MVPSEARPVFFFFFIAMHDLILRVASEGASRQAGRQTDRQKGCPCLDPRLEVKWSVDDEPLDGRRLRLRMRCVPPSLPFKVLLVPACL</sequence>
<evidence type="ECO:0000256" key="1">
    <source>
        <dbReference type="SAM" id="SignalP"/>
    </source>
</evidence>
<evidence type="ECO:0000313" key="3">
    <source>
        <dbReference type="Proteomes" id="UP000240883"/>
    </source>
</evidence>
<keyword evidence="1" id="KW-0732">Signal</keyword>
<reference evidence="2 3" key="1">
    <citation type="journal article" date="2018" name="Front. Microbiol.">
        <title>Genome-Wide Analysis of Corynespora cassiicola Leaf Fall Disease Putative Effectors.</title>
        <authorList>
            <person name="Lopez D."/>
            <person name="Ribeiro S."/>
            <person name="Label P."/>
            <person name="Fumanal B."/>
            <person name="Venisse J.S."/>
            <person name="Kohler A."/>
            <person name="de Oliveira R.R."/>
            <person name="Labutti K."/>
            <person name="Lipzen A."/>
            <person name="Lail K."/>
            <person name="Bauer D."/>
            <person name="Ohm R.A."/>
            <person name="Barry K.W."/>
            <person name="Spatafora J."/>
            <person name="Grigoriev I.V."/>
            <person name="Martin F.M."/>
            <person name="Pujade-Renaud V."/>
        </authorList>
    </citation>
    <scope>NUCLEOTIDE SEQUENCE [LARGE SCALE GENOMIC DNA]</scope>
    <source>
        <strain evidence="2 3">Philippines</strain>
    </source>
</reference>
<protein>
    <recommendedName>
        <fullName evidence="4">Secreted protein</fullName>
    </recommendedName>
</protein>
<accession>A0A2T2P0A6</accession>
<dbReference type="Proteomes" id="UP000240883">
    <property type="component" value="Unassembled WGS sequence"/>
</dbReference>
<feature type="chain" id="PRO_5015628456" description="Secreted protein" evidence="1">
    <location>
        <begin position="27"/>
        <end position="88"/>
    </location>
</feature>
<feature type="signal peptide" evidence="1">
    <location>
        <begin position="1"/>
        <end position="26"/>
    </location>
</feature>
<organism evidence="2 3">
    <name type="scientific">Corynespora cassiicola Philippines</name>
    <dbReference type="NCBI Taxonomy" id="1448308"/>
    <lineage>
        <taxon>Eukaryota</taxon>
        <taxon>Fungi</taxon>
        <taxon>Dikarya</taxon>
        <taxon>Ascomycota</taxon>
        <taxon>Pezizomycotina</taxon>
        <taxon>Dothideomycetes</taxon>
        <taxon>Pleosporomycetidae</taxon>
        <taxon>Pleosporales</taxon>
        <taxon>Corynesporascaceae</taxon>
        <taxon>Corynespora</taxon>
    </lineage>
</organism>
<name>A0A2T2P0A6_CORCC</name>